<dbReference type="SUPFAM" id="SSF52540">
    <property type="entry name" value="P-loop containing nucleoside triphosphate hydrolases"/>
    <property type="match status" value="1"/>
</dbReference>
<dbReference type="Gene3D" id="3.40.50.300">
    <property type="entry name" value="P-loop containing nucleotide triphosphate hydrolases"/>
    <property type="match status" value="1"/>
</dbReference>
<gene>
    <name evidence="2" type="ORF">FLM9_108</name>
</gene>
<keyword evidence="2" id="KW-0378">Hydrolase</keyword>
<protein>
    <submittedName>
        <fullName evidence="2">Type I restriction-modification system,restriction subunit R</fullName>
        <ecNumber evidence="2">3.1.21.3</ecNumber>
    </submittedName>
</protein>
<reference evidence="3" key="1">
    <citation type="submission" date="2016-02" db="EMBL/GenBank/DDBJ databases">
        <authorList>
            <person name="liu f."/>
        </authorList>
    </citation>
    <scope>NUCLEOTIDE SEQUENCE [LARGE SCALE GENOMIC DNA]</scope>
</reference>
<dbReference type="GO" id="GO:0005829">
    <property type="term" value="C:cytosol"/>
    <property type="evidence" value="ECO:0007669"/>
    <property type="project" value="TreeGrafter"/>
</dbReference>
<dbReference type="PANTHER" id="PTHR47396">
    <property type="entry name" value="TYPE I RESTRICTION ENZYME ECOKI R PROTEIN"/>
    <property type="match status" value="1"/>
</dbReference>
<dbReference type="EC" id="3.1.21.3" evidence="2"/>
<evidence type="ECO:0000259" key="1">
    <source>
        <dbReference type="Pfam" id="PF04851"/>
    </source>
</evidence>
<sequence>MIAEYRRLSSGYFDLVVTDECHRSISGKWSATLRHFDGIQLGLTATPCTADTDVLPDPEDGLFRPSWSVSTCWIPVSTVRKW</sequence>
<dbReference type="InterPro" id="IPR050742">
    <property type="entry name" value="Helicase_Restrict-Modif_Enz"/>
</dbReference>
<feature type="domain" description="Helicase/UvrB N-terminal" evidence="1">
    <location>
        <begin position="5"/>
        <end position="47"/>
    </location>
</feature>
<dbReference type="GO" id="GO:0005524">
    <property type="term" value="F:ATP binding"/>
    <property type="evidence" value="ECO:0007669"/>
    <property type="project" value="InterPro"/>
</dbReference>
<dbReference type="AlphaFoldDB" id="A0A161KA31"/>
<dbReference type="Proteomes" id="UP000182631">
    <property type="component" value="Unassembled WGS sequence"/>
</dbReference>
<dbReference type="InterPro" id="IPR027417">
    <property type="entry name" value="P-loop_NTPase"/>
</dbReference>
<dbReference type="GO" id="GO:0009035">
    <property type="term" value="F:type I site-specific deoxyribonuclease activity"/>
    <property type="evidence" value="ECO:0007669"/>
    <property type="project" value="UniProtKB-EC"/>
</dbReference>
<dbReference type="Pfam" id="PF04851">
    <property type="entry name" value="ResIII"/>
    <property type="match status" value="1"/>
</dbReference>
<dbReference type="PANTHER" id="PTHR47396:SF1">
    <property type="entry name" value="ATP-DEPENDENT HELICASE IRC3-RELATED"/>
    <property type="match status" value="1"/>
</dbReference>
<keyword evidence="3" id="KW-1185">Reference proteome</keyword>
<evidence type="ECO:0000313" key="3">
    <source>
        <dbReference type="Proteomes" id="UP000182631"/>
    </source>
</evidence>
<name>A0A161KA31_9SYNE</name>
<proteinExistence type="predicted"/>
<accession>A0A161KA31</accession>
<dbReference type="GO" id="GO:0003677">
    <property type="term" value="F:DNA binding"/>
    <property type="evidence" value="ECO:0007669"/>
    <property type="project" value="InterPro"/>
</dbReference>
<dbReference type="EMBL" id="FITM01000011">
    <property type="protein sequence ID" value="CZB11482.1"/>
    <property type="molecule type" value="Genomic_DNA"/>
</dbReference>
<evidence type="ECO:0000313" key="2">
    <source>
        <dbReference type="EMBL" id="CZB11482.1"/>
    </source>
</evidence>
<dbReference type="InterPro" id="IPR006935">
    <property type="entry name" value="Helicase/UvrB_N"/>
</dbReference>
<organism evidence="2 3">
    <name type="scientific">Candidatus Synechococcus spongiarum</name>
    <dbReference type="NCBI Taxonomy" id="431041"/>
    <lineage>
        <taxon>Bacteria</taxon>
        <taxon>Bacillati</taxon>
        <taxon>Cyanobacteriota</taxon>
        <taxon>Cyanophyceae</taxon>
        <taxon>Synechococcales</taxon>
        <taxon>Synechococcaceae</taxon>
        <taxon>Synechococcus</taxon>
    </lineage>
</organism>